<proteinExistence type="predicted"/>
<sequence>MYRTIAKFSLVAALALPSVLLAQPASATTASTTGAVGVAVTCSGTGCDNRDPVATGCASSAINAVTKSTSKGLFILKYSTVCKTNWMYVGNYAGGSTRSDGKLQLDAWDQTRGKQVQFLASSSAGLHYGNMVYSPGDNCGYGLADWSGGEWDVTLKSSGC</sequence>
<comment type="caution">
    <text evidence="2">The sequence shown here is derived from an EMBL/GenBank/DDBJ whole genome shotgun (WGS) entry which is preliminary data.</text>
</comment>
<keyword evidence="3" id="KW-1185">Reference proteome</keyword>
<dbReference type="InterPro" id="IPR021224">
    <property type="entry name" value="DUF2690"/>
</dbReference>
<dbReference type="RefSeq" id="WP_052021367.1">
    <property type="nucleotide sequence ID" value="NZ_AYXG01000145.1"/>
</dbReference>
<evidence type="ECO:0008006" key="4">
    <source>
        <dbReference type="Google" id="ProtNLM"/>
    </source>
</evidence>
<dbReference type="Pfam" id="PF10901">
    <property type="entry name" value="DUF2690"/>
    <property type="match status" value="1"/>
</dbReference>
<accession>A0A8E3BHV9</accession>
<dbReference type="AlphaFoldDB" id="W7IKD4"/>
<dbReference type="OrthoDB" id="3700819at2"/>
<reference evidence="2 3" key="1">
    <citation type="journal article" date="2014" name="Genome Announc.">
        <title>Draft Genome Sequence of the Antitrypanosomally Active Sponge-Associated Bacterium Actinokineospora sp. Strain EG49.</title>
        <authorList>
            <person name="Harjes J."/>
            <person name="Ryu T."/>
            <person name="Abdelmohsen U.R."/>
            <person name="Moitinho-Silva L."/>
            <person name="Horn H."/>
            <person name="Ravasi T."/>
            <person name="Hentschel U."/>
        </authorList>
    </citation>
    <scope>NUCLEOTIDE SEQUENCE [LARGE SCALE GENOMIC DNA]</scope>
    <source>
        <strain evidence="2 3">EG49</strain>
    </source>
</reference>
<evidence type="ECO:0000313" key="3">
    <source>
        <dbReference type="Proteomes" id="UP000019277"/>
    </source>
</evidence>
<protein>
    <recommendedName>
        <fullName evidence="4">DUF2690 domain-containing protein</fullName>
    </recommendedName>
</protein>
<feature type="chain" id="PRO_5044489801" description="DUF2690 domain-containing protein" evidence="1">
    <location>
        <begin position="28"/>
        <end position="160"/>
    </location>
</feature>
<keyword evidence="1" id="KW-0732">Signal</keyword>
<dbReference type="eggNOG" id="ENOG502ZHA9">
    <property type="taxonomic scope" value="Bacteria"/>
</dbReference>
<dbReference type="Proteomes" id="UP000019277">
    <property type="component" value="Unassembled WGS sequence"/>
</dbReference>
<evidence type="ECO:0000256" key="1">
    <source>
        <dbReference type="SAM" id="SignalP"/>
    </source>
</evidence>
<gene>
    <name evidence="2" type="ORF">UO65_3939</name>
</gene>
<feature type="signal peptide" evidence="1">
    <location>
        <begin position="1"/>
        <end position="27"/>
    </location>
</feature>
<evidence type="ECO:0000313" key="2">
    <source>
        <dbReference type="EMBL" id="EWC60798.1"/>
    </source>
</evidence>
<accession>W7IKD4</accession>
<dbReference type="STRING" id="909613.UO65_3939"/>
<dbReference type="EMBL" id="AYXG01000145">
    <property type="protein sequence ID" value="EWC60798.1"/>
    <property type="molecule type" value="Genomic_DNA"/>
</dbReference>
<name>W7IKD4_9PSEU</name>
<organism evidence="2 3">
    <name type="scientific">Actinokineospora spheciospongiae</name>
    <dbReference type="NCBI Taxonomy" id="909613"/>
    <lineage>
        <taxon>Bacteria</taxon>
        <taxon>Bacillati</taxon>
        <taxon>Actinomycetota</taxon>
        <taxon>Actinomycetes</taxon>
        <taxon>Pseudonocardiales</taxon>
        <taxon>Pseudonocardiaceae</taxon>
        <taxon>Actinokineospora</taxon>
    </lineage>
</organism>